<protein>
    <submittedName>
        <fullName evidence="3">Quinone oxidoreductase</fullName>
    </submittedName>
</protein>
<reference evidence="3 4" key="1">
    <citation type="submission" date="2015-11" db="EMBL/GenBank/DDBJ databases">
        <title>Expanding the genomic diversity of Burkholderia species for the development of highly accurate diagnostics.</title>
        <authorList>
            <person name="Sahl J."/>
            <person name="Keim P."/>
            <person name="Wagner D."/>
        </authorList>
    </citation>
    <scope>NUCLEOTIDE SEQUENCE [LARGE SCALE GENOMIC DNA]</scope>
    <source>
        <strain evidence="3 4">MSMB368WGS</strain>
    </source>
</reference>
<dbReference type="Proteomes" id="UP000062912">
    <property type="component" value="Unassembled WGS sequence"/>
</dbReference>
<dbReference type="InterPro" id="IPR011032">
    <property type="entry name" value="GroES-like_sf"/>
</dbReference>
<dbReference type="GO" id="GO:0016491">
    <property type="term" value="F:oxidoreductase activity"/>
    <property type="evidence" value="ECO:0007669"/>
    <property type="project" value="InterPro"/>
</dbReference>
<dbReference type="SUPFAM" id="SSF50129">
    <property type="entry name" value="GroES-like"/>
    <property type="match status" value="1"/>
</dbReference>
<proteinExistence type="predicted"/>
<dbReference type="InterPro" id="IPR036291">
    <property type="entry name" value="NAD(P)-bd_dom_sf"/>
</dbReference>
<dbReference type="Pfam" id="PF08240">
    <property type="entry name" value="ADH_N"/>
    <property type="match status" value="1"/>
</dbReference>
<dbReference type="SUPFAM" id="SSF51735">
    <property type="entry name" value="NAD(P)-binding Rossmann-fold domains"/>
    <property type="match status" value="1"/>
</dbReference>
<dbReference type="PANTHER" id="PTHR44154">
    <property type="entry name" value="QUINONE OXIDOREDUCTASE"/>
    <property type="match status" value="1"/>
</dbReference>
<accession>A0A132EN28</accession>
<dbReference type="InterPro" id="IPR020843">
    <property type="entry name" value="ER"/>
</dbReference>
<dbReference type="OrthoDB" id="9787435at2"/>
<sequence length="330" mass="33977">MRAVLIDRVGHSDALRLADVPVPRPGPGDVLIRVAYAGVNPADWKCREGYLGAFMQYTFPFVIGFDAAGVVEAVGAGVDGFAPGMRVFAQTDVGAGRWGAYAEYVAVRHDSVARLPDDMSFAAAATVPTPALAAWAGLFDDGGLRAGQTVLIHGGAGAVGTFAIQLAAQAGARVVATCSARNRDSVEALGAAASIDYRAADIAQAVRACAPGGVDLVLDAVGGDTLRDALDLLAPGGTLVNIMTLAAGDAERLATTAAEAARRGLRTAMTYSRMPSGDTLAKIAQRLAPHALRVPRFDSFPLEQAARALDLVQTGEAQVKLVLQVADIAG</sequence>
<gene>
    <name evidence="3" type="ORF">WT56_04315</name>
</gene>
<dbReference type="Pfam" id="PF13602">
    <property type="entry name" value="ADH_zinc_N_2"/>
    <property type="match status" value="1"/>
</dbReference>
<name>A0A132EN28_9BURK</name>
<dbReference type="PANTHER" id="PTHR44154:SF1">
    <property type="entry name" value="QUINONE OXIDOREDUCTASE"/>
    <property type="match status" value="1"/>
</dbReference>
<keyword evidence="1" id="KW-0521">NADP</keyword>
<evidence type="ECO:0000256" key="1">
    <source>
        <dbReference type="ARBA" id="ARBA00022857"/>
    </source>
</evidence>
<dbReference type="SMART" id="SM00829">
    <property type="entry name" value="PKS_ER"/>
    <property type="match status" value="1"/>
</dbReference>
<dbReference type="EMBL" id="LPJR01000001">
    <property type="protein sequence ID" value="KWF37925.1"/>
    <property type="molecule type" value="Genomic_DNA"/>
</dbReference>
<dbReference type="InterPro" id="IPR013154">
    <property type="entry name" value="ADH-like_N"/>
</dbReference>
<organism evidence="3 4">
    <name type="scientific">Burkholderia pseudomultivorans</name>
    <dbReference type="NCBI Taxonomy" id="1207504"/>
    <lineage>
        <taxon>Bacteria</taxon>
        <taxon>Pseudomonadati</taxon>
        <taxon>Pseudomonadota</taxon>
        <taxon>Betaproteobacteria</taxon>
        <taxon>Burkholderiales</taxon>
        <taxon>Burkholderiaceae</taxon>
        <taxon>Burkholderia</taxon>
        <taxon>Burkholderia cepacia complex</taxon>
    </lineage>
</organism>
<feature type="domain" description="Enoyl reductase (ER)" evidence="2">
    <location>
        <begin position="10"/>
        <end position="323"/>
    </location>
</feature>
<evidence type="ECO:0000313" key="4">
    <source>
        <dbReference type="Proteomes" id="UP000062912"/>
    </source>
</evidence>
<evidence type="ECO:0000313" key="3">
    <source>
        <dbReference type="EMBL" id="KWF37925.1"/>
    </source>
</evidence>
<dbReference type="Gene3D" id="3.90.180.10">
    <property type="entry name" value="Medium-chain alcohol dehydrogenases, catalytic domain"/>
    <property type="match status" value="1"/>
</dbReference>
<dbReference type="CDD" id="cd05289">
    <property type="entry name" value="MDR_like_2"/>
    <property type="match status" value="1"/>
</dbReference>
<comment type="caution">
    <text evidence="3">The sequence shown here is derived from an EMBL/GenBank/DDBJ whole genome shotgun (WGS) entry which is preliminary data.</text>
</comment>
<dbReference type="AlphaFoldDB" id="A0A132EN28"/>
<dbReference type="InterPro" id="IPR051603">
    <property type="entry name" value="Zinc-ADH_QOR/CCCR"/>
</dbReference>
<dbReference type="Gene3D" id="3.40.50.720">
    <property type="entry name" value="NAD(P)-binding Rossmann-like Domain"/>
    <property type="match status" value="1"/>
</dbReference>
<evidence type="ECO:0000259" key="2">
    <source>
        <dbReference type="SMART" id="SM00829"/>
    </source>
</evidence>
<dbReference type="RefSeq" id="WP_060237727.1">
    <property type="nucleotide sequence ID" value="NZ_LPJR01000001.1"/>
</dbReference>